<dbReference type="PANTHER" id="PTHR43464">
    <property type="entry name" value="METHYLTRANSFERASE"/>
    <property type="match status" value="1"/>
</dbReference>
<organism evidence="5 6">
    <name type="scientific">Mycobacterium gastri</name>
    <dbReference type="NCBI Taxonomy" id="1777"/>
    <lineage>
        <taxon>Bacteria</taxon>
        <taxon>Bacillati</taxon>
        <taxon>Actinomycetota</taxon>
        <taxon>Actinomycetes</taxon>
        <taxon>Mycobacteriales</taxon>
        <taxon>Mycobacteriaceae</taxon>
        <taxon>Mycobacterium</taxon>
    </lineage>
</organism>
<evidence type="ECO:0000256" key="2">
    <source>
        <dbReference type="ARBA" id="ARBA00022679"/>
    </source>
</evidence>
<dbReference type="AlphaFoldDB" id="A0A1X1V4W1"/>
<dbReference type="Proteomes" id="UP000193738">
    <property type="component" value="Unassembled WGS sequence"/>
</dbReference>
<dbReference type="InterPro" id="IPR041698">
    <property type="entry name" value="Methyltransf_25"/>
</dbReference>
<dbReference type="PANTHER" id="PTHR43464:SF19">
    <property type="entry name" value="UBIQUINONE BIOSYNTHESIS O-METHYLTRANSFERASE, MITOCHONDRIAL"/>
    <property type="match status" value="1"/>
</dbReference>
<keyword evidence="1 5" id="KW-0489">Methyltransferase</keyword>
<keyword evidence="2 5" id="KW-0808">Transferase</keyword>
<protein>
    <submittedName>
        <fullName evidence="5">SAM-dependent methyltransferase</fullName>
    </submittedName>
</protein>
<dbReference type="Pfam" id="PF13649">
    <property type="entry name" value="Methyltransf_25"/>
    <property type="match status" value="1"/>
</dbReference>
<gene>
    <name evidence="5" type="ORF">AWC07_15075</name>
</gene>
<comment type="caution">
    <text evidence="5">The sequence shown here is derived from an EMBL/GenBank/DDBJ whole genome shotgun (WGS) entry which is preliminary data.</text>
</comment>
<accession>A0A1X1V4W1</accession>
<name>A0A1X1V4W1_MYCGS</name>
<evidence type="ECO:0000256" key="3">
    <source>
        <dbReference type="ARBA" id="ARBA00022691"/>
    </source>
</evidence>
<keyword evidence="3" id="KW-0949">S-adenosyl-L-methionine</keyword>
<sequence length="236" mass="25521">MTGKLMDWEAAYRDHGIFGGLPPWNIGEPQPEIAALLRAGGIRSEVLDAGCGIAELSLALAAQGHTVVGIDIAGSAIAKAKQAANDRGFSTASFVQDDLTSLRGYDRRFNTIIDSTVFESLPVEMRDHYLRSLHRAAAPGAMYYVLVSTASALPKNIALPPDAPAVPPNVVTEQELREAVSEYWKVDKIRPAFIHAHPVLAKALSQIPGVLMDDYEVDEKNRLKLPAFLLTAHKAA</sequence>
<dbReference type="CDD" id="cd02440">
    <property type="entry name" value="AdoMet_MTases"/>
    <property type="match status" value="1"/>
</dbReference>
<reference evidence="5 6" key="1">
    <citation type="submission" date="2016-01" db="EMBL/GenBank/DDBJ databases">
        <title>The new phylogeny of the genus Mycobacterium.</title>
        <authorList>
            <person name="Tarcisio F."/>
            <person name="Conor M."/>
            <person name="Antonella G."/>
            <person name="Elisabetta G."/>
            <person name="Giulia F.S."/>
            <person name="Sara T."/>
            <person name="Anna F."/>
            <person name="Clotilde B."/>
            <person name="Roberto B."/>
            <person name="Veronica D.S."/>
            <person name="Fabio R."/>
            <person name="Monica P."/>
            <person name="Olivier J."/>
            <person name="Enrico T."/>
            <person name="Nicola S."/>
        </authorList>
    </citation>
    <scope>NUCLEOTIDE SEQUENCE [LARGE SCALE GENOMIC DNA]</scope>
    <source>
        <strain evidence="5 6">DSM 43505</strain>
    </source>
</reference>
<dbReference type="SUPFAM" id="SSF53335">
    <property type="entry name" value="S-adenosyl-L-methionine-dependent methyltransferases"/>
    <property type="match status" value="1"/>
</dbReference>
<dbReference type="InterPro" id="IPR029063">
    <property type="entry name" value="SAM-dependent_MTases_sf"/>
</dbReference>
<dbReference type="STRING" id="1777.AWC07_15075"/>
<dbReference type="GO" id="GO:0008168">
    <property type="term" value="F:methyltransferase activity"/>
    <property type="evidence" value="ECO:0007669"/>
    <property type="project" value="UniProtKB-KW"/>
</dbReference>
<evidence type="ECO:0000313" key="5">
    <source>
        <dbReference type="EMBL" id="ORV64115.1"/>
    </source>
</evidence>
<evidence type="ECO:0000259" key="4">
    <source>
        <dbReference type="Pfam" id="PF13649"/>
    </source>
</evidence>
<dbReference type="GO" id="GO:0032259">
    <property type="term" value="P:methylation"/>
    <property type="evidence" value="ECO:0007669"/>
    <property type="project" value="UniProtKB-KW"/>
</dbReference>
<dbReference type="Gene3D" id="3.40.50.150">
    <property type="entry name" value="Vaccinia Virus protein VP39"/>
    <property type="match status" value="1"/>
</dbReference>
<evidence type="ECO:0000256" key="1">
    <source>
        <dbReference type="ARBA" id="ARBA00022603"/>
    </source>
</evidence>
<evidence type="ECO:0000313" key="6">
    <source>
        <dbReference type="Proteomes" id="UP000193738"/>
    </source>
</evidence>
<feature type="domain" description="Methyltransferase" evidence="4">
    <location>
        <begin position="46"/>
        <end position="140"/>
    </location>
</feature>
<keyword evidence="6" id="KW-1185">Reference proteome</keyword>
<dbReference type="RefSeq" id="WP_036411882.1">
    <property type="nucleotide sequence ID" value="NZ_LQOX01000129.1"/>
</dbReference>
<proteinExistence type="predicted"/>
<dbReference type="EMBL" id="LQOX01000129">
    <property type="protein sequence ID" value="ORV64115.1"/>
    <property type="molecule type" value="Genomic_DNA"/>
</dbReference>